<keyword evidence="3" id="KW-1185">Reference proteome</keyword>
<gene>
    <name evidence="2" type="ORF">M421DRAFT_415623</name>
</gene>
<dbReference type="Proteomes" id="UP000800082">
    <property type="component" value="Unassembled WGS sequence"/>
</dbReference>
<feature type="domain" description="Heterokaryon incompatibility" evidence="1">
    <location>
        <begin position="3"/>
        <end position="52"/>
    </location>
</feature>
<evidence type="ECO:0000313" key="3">
    <source>
        <dbReference type="Proteomes" id="UP000800082"/>
    </source>
</evidence>
<dbReference type="GeneID" id="54348440"/>
<organism evidence="2 3">
    <name type="scientific">Didymella exigua CBS 183.55</name>
    <dbReference type="NCBI Taxonomy" id="1150837"/>
    <lineage>
        <taxon>Eukaryota</taxon>
        <taxon>Fungi</taxon>
        <taxon>Dikarya</taxon>
        <taxon>Ascomycota</taxon>
        <taxon>Pezizomycotina</taxon>
        <taxon>Dothideomycetes</taxon>
        <taxon>Pleosporomycetidae</taxon>
        <taxon>Pleosporales</taxon>
        <taxon>Pleosporineae</taxon>
        <taxon>Didymellaceae</taxon>
        <taxon>Didymella</taxon>
    </lineage>
</organism>
<accession>A0A6A5S0H4</accession>
<name>A0A6A5S0H4_9PLEO</name>
<protein>
    <recommendedName>
        <fullName evidence="1">Heterokaryon incompatibility domain-containing protein</fullName>
    </recommendedName>
</protein>
<proteinExistence type="predicted"/>
<dbReference type="PANTHER" id="PTHR24148:SF64">
    <property type="entry name" value="HETEROKARYON INCOMPATIBILITY DOMAIN-CONTAINING PROTEIN"/>
    <property type="match status" value="1"/>
</dbReference>
<dbReference type="EMBL" id="ML978957">
    <property type="protein sequence ID" value="KAF1933279.1"/>
    <property type="molecule type" value="Genomic_DNA"/>
</dbReference>
<reference evidence="2" key="1">
    <citation type="journal article" date="2020" name="Stud. Mycol.">
        <title>101 Dothideomycetes genomes: a test case for predicting lifestyles and emergence of pathogens.</title>
        <authorList>
            <person name="Haridas S."/>
            <person name="Albert R."/>
            <person name="Binder M."/>
            <person name="Bloem J."/>
            <person name="Labutti K."/>
            <person name="Salamov A."/>
            <person name="Andreopoulos B."/>
            <person name="Baker S."/>
            <person name="Barry K."/>
            <person name="Bills G."/>
            <person name="Bluhm B."/>
            <person name="Cannon C."/>
            <person name="Castanera R."/>
            <person name="Culley D."/>
            <person name="Daum C."/>
            <person name="Ezra D."/>
            <person name="Gonzalez J."/>
            <person name="Henrissat B."/>
            <person name="Kuo A."/>
            <person name="Liang C."/>
            <person name="Lipzen A."/>
            <person name="Lutzoni F."/>
            <person name="Magnuson J."/>
            <person name="Mondo S."/>
            <person name="Nolan M."/>
            <person name="Ohm R."/>
            <person name="Pangilinan J."/>
            <person name="Park H.-J."/>
            <person name="Ramirez L."/>
            <person name="Alfaro M."/>
            <person name="Sun H."/>
            <person name="Tritt A."/>
            <person name="Yoshinaga Y."/>
            <person name="Zwiers L.-H."/>
            <person name="Turgeon B."/>
            <person name="Goodwin S."/>
            <person name="Spatafora J."/>
            <person name="Crous P."/>
            <person name="Grigoriev I."/>
        </authorList>
    </citation>
    <scope>NUCLEOTIDE SEQUENCE</scope>
    <source>
        <strain evidence="2">CBS 183.55</strain>
    </source>
</reference>
<evidence type="ECO:0000259" key="1">
    <source>
        <dbReference type="Pfam" id="PF06985"/>
    </source>
</evidence>
<evidence type="ECO:0000313" key="2">
    <source>
        <dbReference type="EMBL" id="KAF1933279.1"/>
    </source>
</evidence>
<dbReference type="InterPro" id="IPR010730">
    <property type="entry name" value="HET"/>
</dbReference>
<dbReference type="AlphaFoldDB" id="A0A6A5S0H4"/>
<dbReference type="OrthoDB" id="2157530at2759"/>
<dbReference type="PANTHER" id="PTHR24148">
    <property type="entry name" value="ANKYRIN REPEAT DOMAIN-CONTAINING PROTEIN 39 HOMOLOG-RELATED"/>
    <property type="match status" value="1"/>
</dbReference>
<dbReference type="RefSeq" id="XP_033453527.1">
    <property type="nucleotide sequence ID" value="XM_033590772.1"/>
</dbReference>
<dbReference type="InterPro" id="IPR052895">
    <property type="entry name" value="HetReg/Transcr_Mod"/>
</dbReference>
<sequence>MSTIQCGENCLRIPSNAYEALVHLRKNSGKRTLWIDAICINQYDLAERNQQI</sequence>
<dbReference type="Pfam" id="PF06985">
    <property type="entry name" value="HET"/>
    <property type="match status" value="1"/>
</dbReference>